<dbReference type="AlphaFoldDB" id="A0A3S1AXK5"/>
<dbReference type="OrthoDB" id="843225at2759"/>
<evidence type="ECO:0000256" key="1">
    <source>
        <dbReference type="SAM" id="MobiDB-lite"/>
    </source>
</evidence>
<dbReference type="EMBL" id="RQTK01001553">
    <property type="protein sequence ID" value="RUS69860.1"/>
    <property type="molecule type" value="Genomic_DNA"/>
</dbReference>
<dbReference type="PRINTS" id="PR01438">
    <property type="entry name" value="UNVRSLSTRESS"/>
</dbReference>
<reference evidence="3 4" key="1">
    <citation type="submission" date="2019-01" db="EMBL/GenBank/DDBJ databases">
        <title>A draft genome assembly of the solar-powered sea slug Elysia chlorotica.</title>
        <authorList>
            <person name="Cai H."/>
            <person name="Li Q."/>
            <person name="Fang X."/>
            <person name="Li J."/>
            <person name="Curtis N.E."/>
            <person name="Altenburger A."/>
            <person name="Shibata T."/>
            <person name="Feng M."/>
            <person name="Maeda T."/>
            <person name="Schwartz J.A."/>
            <person name="Shigenobu S."/>
            <person name="Lundholm N."/>
            <person name="Nishiyama T."/>
            <person name="Yang H."/>
            <person name="Hasebe M."/>
            <person name="Li S."/>
            <person name="Pierce S.K."/>
            <person name="Wang J."/>
        </authorList>
    </citation>
    <scope>NUCLEOTIDE SEQUENCE [LARGE SCALE GENOMIC DNA]</scope>
    <source>
        <strain evidence="3">EC2010</strain>
        <tissue evidence="3">Whole organism of an adult</tissue>
    </source>
</reference>
<feature type="domain" description="UspA" evidence="2">
    <location>
        <begin position="147"/>
        <end position="217"/>
    </location>
</feature>
<evidence type="ECO:0000259" key="2">
    <source>
        <dbReference type="Pfam" id="PF00582"/>
    </source>
</evidence>
<comment type="caution">
    <text evidence="3">The sequence shown here is derived from an EMBL/GenBank/DDBJ whole genome shotgun (WGS) entry which is preliminary data.</text>
</comment>
<evidence type="ECO:0000313" key="3">
    <source>
        <dbReference type="EMBL" id="RUS69860.1"/>
    </source>
</evidence>
<dbReference type="InterPro" id="IPR006015">
    <property type="entry name" value="Universal_stress_UspA"/>
</dbReference>
<feature type="compositionally biased region" description="Acidic residues" evidence="1">
    <location>
        <begin position="17"/>
        <end position="27"/>
    </location>
</feature>
<dbReference type="Proteomes" id="UP000271974">
    <property type="component" value="Unassembled WGS sequence"/>
</dbReference>
<dbReference type="PANTHER" id="PTHR31964">
    <property type="entry name" value="ADENINE NUCLEOTIDE ALPHA HYDROLASES-LIKE SUPERFAMILY PROTEIN"/>
    <property type="match status" value="1"/>
</dbReference>
<keyword evidence="4" id="KW-1185">Reference proteome</keyword>
<sequence>MSTKATPRNSISKSDSVDDSSEEEEESITPPKTELRSLMILKEGPIVVMPLDASKHSLYCLTFYIKYLHKPENMVHVCYVAEDYKRKSQITDSPDKKSNYTGCFGCIKRLLDRGSFVDNMGPSPGIIKELKQEDRLNCRLVRAKAKTLFLSNDVKNWAFTRLTGEDPWTAILDHRESVRGTLLVLGSRGLGVIKRTIFGSVSDKVLRKSTVPVLIVRMPEGALCSTIDVVTGSSFIH</sequence>
<protein>
    <recommendedName>
        <fullName evidence="2">UspA domain-containing protein</fullName>
    </recommendedName>
</protein>
<dbReference type="CDD" id="cd23659">
    <property type="entry name" value="USP_At3g01520-like"/>
    <property type="match status" value="1"/>
</dbReference>
<proteinExistence type="predicted"/>
<dbReference type="InterPro" id="IPR006016">
    <property type="entry name" value="UspA"/>
</dbReference>
<evidence type="ECO:0000313" key="4">
    <source>
        <dbReference type="Proteomes" id="UP000271974"/>
    </source>
</evidence>
<dbReference type="Pfam" id="PF00582">
    <property type="entry name" value="Usp"/>
    <property type="match status" value="1"/>
</dbReference>
<name>A0A3S1AXK5_ELYCH</name>
<feature type="region of interest" description="Disordered" evidence="1">
    <location>
        <begin position="1"/>
        <end position="31"/>
    </location>
</feature>
<dbReference type="InterPro" id="IPR014729">
    <property type="entry name" value="Rossmann-like_a/b/a_fold"/>
</dbReference>
<dbReference type="SUPFAM" id="SSF52402">
    <property type="entry name" value="Adenine nucleotide alpha hydrolases-like"/>
    <property type="match status" value="1"/>
</dbReference>
<gene>
    <name evidence="3" type="ORF">EGW08_022375</name>
</gene>
<organism evidence="3 4">
    <name type="scientific">Elysia chlorotica</name>
    <name type="common">Eastern emerald elysia</name>
    <name type="synonym">Sea slug</name>
    <dbReference type="NCBI Taxonomy" id="188477"/>
    <lineage>
        <taxon>Eukaryota</taxon>
        <taxon>Metazoa</taxon>
        <taxon>Spiralia</taxon>
        <taxon>Lophotrochozoa</taxon>
        <taxon>Mollusca</taxon>
        <taxon>Gastropoda</taxon>
        <taxon>Heterobranchia</taxon>
        <taxon>Euthyneura</taxon>
        <taxon>Panpulmonata</taxon>
        <taxon>Sacoglossa</taxon>
        <taxon>Placobranchoidea</taxon>
        <taxon>Plakobranchidae</taxon>
        <taxon>Elysia</taxon>
    </lineage>
</organism>
<dbReference type="PANTHER" id="PTHR31964:SF113">
    <property type="entry name" value="USPA DOMAIN-CONTAINING PROTEIN"/>
    <property type="match status" value="1"/>
</dbReference>
<accession>A0A3S1AXK5</accession>
<dbReference type="Gene3D" id="3.40.50.620">
    <property type="entry name" value="HUPs"/>
    <property type="match status" value="1"/>
</dbReference>